<evidence type="ECO:0000313" key="13">
    <source>
        <dbReference type="EMBL" id="MDQ0557018.1"/>
    </source>
</evidence>
<dbReference type="PANTHER" id="PTHR13062:SF12">
    <property type="entry name" value="ALPHA-2-MACROGLOBULIN DOMAIN-CONTAINING PROTEIN"/>
    <property type="match status" value="1"/>
</dbReference>
<keyword evidence="7 13" id="KW-0378">Hydrolase</keyword>
<feature type="domain" description="Peptidase M6-like" evidence="11">
    <location>
        <begin position="130"/>
        <end position="405"/>
    </location>
</feature>
<evidence type="ECO:0000256" key="3">
    <source>
        <dbReference type="ARBA" id="ARBA00022525"/>
    </source>
</evidence>
<dbReference type="InterPro" id="IPR048665">
    <property type="entry name" value="InhA-like_VEG"/>
</dbReference>
<keyword evidence="14" id="KW-1185">Reference proteome</keyword>
<keyword evidence="9" id="KW-0482">Metalloprotease</keyword>
<sequence>MHSKKVISLVITLGLLAGSLTSTSALNNENISKSENINLLDKNQYNNSKPVDLSVANEEKIIEMLKKEGKIDKNANFEESNKAFTTYMSELAKYNKDQPITKQEKEFKSKEKKNVKKQNQNQIKASNEITEINVLTVLVDFDDYKHNSIKPGESNMYYENYEKEHFQDMLFGENGYNGPNGENLVSMKQYYEQQSGGTLKINGKVSNWYTLPGSAASYGAKEGSKNDINARDLIKDGLKELGKDKSIDLSEFDKIDRYDVDGDGNYNEPDGIIDYLMFIHAGMGEEAGGGSLGSNAIWSHRWNLGGVYEIEGTQSENSPTGKFSAYDYTISPEDGAGGVFCHEFGHDLGMPDEYDTQYSSSYREPISNWSLMSSGSWAGKLPGTEPTGISPYSKQLMQTKYGGNWQKTTEVEYKDLNAKGITLDLKQASETGQIIKVNLPDLETEIVKPFSGENVYWSGKGKDGENLKSSMVTELNLNNTNSPKLNFKTFYDIEKGWDFASVQIREKGSSDWNYIKGNITTSEHDPGAAVVIPNGITGTSGEWVDAIFDLSEYKGKNIELKLEYQTDKHTFGNGFYVDDIKVVDGNNELFFDNGEGTSKFKMDGFNIDKGKVYSKNYYLIEWRNHDGVDKGLAEINSFDQTYEYDPGMLVWYVNDYYSENWTGIHPGGGYLGVVDADQTNIPWHFYDKETESIIANNKYQMHDAAFSSKKGSKFTIDAGETYGRMAIDKFSSANPKFSDKKDFTNQGAPELGVKLPNLGMEIKILNQAKDNSGARINISKK</sequence>
<evidence type="ECO:0000256" key="5">
    <source>
        <dbReference type="ARBA" id="ARBA00022723"/>
    </source>
</evidence>
<dbReference type="Pfam" id="PF20773">
    <property type="entry name" value="InhA-like_MAM"/>
    <property type="match status" value="1"/>
</dbReference>
<evidence type="ECO:0000256" key="6">
    <source>
        <dbReference type="ARBA" id="ARBA00022729"/>
    </source>
</evidence>
<dbReference type="NCBIfam" id="TIGR03296">
    <property type="entry name" value="M6dom_TIGR03296"/>
    <property type="match status" value="1"/>
</dbReference>
<keyword evidence="5" id="KW-0479">Metal-binding</keyword>
<evidence type="ECO:0000313" key="14">
    <source>
        <dbReference type="Proteomes" id="UP001232584"/>
    </source>
</evidence>
<dbReference type="SUPFAM" id="SSF55486">
    <property type="entry name" value="Metalloproteases ('zincins'), catalytic domain"/>
    <property type="match status" value="1"/>
</dbReference>
<protein>
    <submittedName>
        <fullName evidence="13">Immune inhibitor A</fullName>
        <ecNumber evidence="13">3.4.24.-</ecNumber>
    </submittedName>
</protein>
<evidence type="ECO:0000259" key="11">
    <source>
        <dbReference type="Pfam" id="PF05547"/>
    </source>
</evidence>
<keyword evidence="4" id="KW-0645">Protease</keyword>
<comment type="caution">
    <text evidence="13">The sequence shown here is derived from an EMBL/GenBank/DDBJ whole genome shotgun (WGS) entry which is preliminary data.</text>
</comment>
<dbReference type="Proteomes" id="UP001232584">
    <property type="component" value="Unassembled WGS sequence"/>
</dbReference>
<name>A0ABU0N2E1_9FIRM</name>
<dbReference type="PIRSF" id="PIRSF007519">
    <property type="entry name" value="Protease_InhA"/>
    <property type="match status" value="1"/>
</dbReference>
<proteinExistence type="predicted"/>
<evidence type="ECO:0000256" key="1">
    <source>
        <dbReference type="ARBA" id="ARBA00001947"/>
    </source>
</evidence>
<keyword evidence="6 10" id="KW-0732">Signal</keyword>
<evidence type="ECO:0000259" key="12">
    <source>
        <dbReference type="Pfam" id="PF20774"/>
    </source>
</evidence>
<dbReference type="EC" id="3.4.24.-" evidence="13"/>
<feature type="domain" description="Immune inhibitor A-like metallopeptidase VEG" evidence="12">
    <location>
        <begin position="615"/>
        <end position="775"/>
    </location>
</feature>
<keyword evidence="8" id="KW-0862">Zinc</keyword>
<evidence type="ECO:0000256" key="8">
    <source>
        <dbReference type="ARBA" id="ARBA00022833"/>
    </source>
</evidence>
<dbReference type="PANTHER" id="PTHR13062">
    <property type="entry name" value="COLLAGENASE"/>
    <property type="match status" value="1"/>
</dbReference>
<feature type="signal peptide" evidence="10">
    <location>
        <begin position="1"/>
        <end position="24"/>
    </location>
</feature>
<dbReference type="Pfam" id="PF20774">
    <property type="entry name" value="InhA-like_VEG"/>
    <property type="match status" value="1"/>
</dbReference>
<keyword evidence="3" id="KW-0964">Secreted</keyword>
<dbReference type="Pfam" id="PF05547">
    <property type="entry name" value="Peptidase_M6"/>
    <property type="match status" value="1"/>
</dbReference>
<evidence type="ECO:0000256" key="10">
    <source>
        <dbReference type="SAM" id="SignalP"/>
    </source>
</evidence>
<evidence type="ECO:0000256" key="2">
    <source>
        <dbReference type="ARBA" id="ARBA00004613"/>
    </source>
</evidence>
<organism evidence="13 14">
    <name type="scientific">Paraclostridium ghonii</name>
    <dbReference type="NCBI Taxonomy" id="29358"/>
    <lineage>
        <taxon>Bacteria</taxon>
        <taxon>Bacillati</taxon>
        <taxon>Bacillota</taxon>
        <taxon>Clostridia</taxon>
        <taxon>Peptostreptococcales</taxon>
        <taxon>Peptostreptococcaceae</taxon>
        <taxon>Paraclostridium</taxon>
    </lineage>
</organism>
<dbReference type="GO" id="GO:0016787">
    <property type="term" value="F:hydrolase activity"/>
    <property type="evidence" value="ECO:0007669"/>
    <property type="project" value="UniProtKB-KW"/>
</dbReference>
<evidence type="ECO:0000256" key="7">
    <source>
        <dbReference type="ARBA" id="ARBA00022801"/>
    </source>
</evidence>
<evidence type="ECO:0000256" key="4">
    <source>
        <dbReference type="ARBA" id="ARBA00022670"/>
    </source>
</evidence>
<comment type="subcellular location">
    <subcellularLocation>
        <location evidence="2">Secreted</location>
    </subcellularLocation>
</comment>
<comment type="cofactor">
    <cofactor evidence="1">
        <name>Zn(2+)</name>
        <dbReference type="ChEBI" id="CHEBI:29105"/>
    </cofactor>
</comment>
<dbReference type="RefSeq" id="WP_307507484.1">
    <property type="nucleotide sequence ID" value="NZ_BAAACE010000019.1"/>
</dbReference>
<accession>A0ABU0N2E1</accession>
<evidence type="ECO:0000256" key="9">
    <source>
        <dbReference type="ARBA" id="ARBA00023049"/>
    </source>
</evidence>
<reference evidence="13 14" key="1">
    <citation type="submission" date="2023-07" db="EMBL/GenBank/DDBJ databases">
        <title>Genomic Encyclopedia of Type Strains, Phase IV (KMG-IV): sequencing the most valuable type-strain genomes for metagenomic binning, comparative biology and taxonomic classification.</title>
        <authorList>
            <person name="Goeker M."/>
        </authorList>
    </citation>
    <scope>NUCLEOTIDE SEQUENCE [LARGE SCALE GENOMIC DNA]</scope>
    <source>
        <strain evidence="13 14">DSM 15049</strain>
    </source>
</reference>
<feature type="chain" id="PRO_5047453966" evidence="10">
    <location>
        <begin position="25"/>
        <end position="781"/>
    </location>
</feature>
<dbReference type="InterPro" id="IPR008757">
    <property type="entry name" value="Peptidase_M6-like_domain"/>
</dbReference>
<dbReference type="InterPro" id="IPR012300">
    <property type="entry name" value="Pept_M6_InhA"/>
</dbReference>
<gene>
    <name evidence="13" type="ORF">QOZ92_002136</name>
</gene>
<dbReference type="EMBL" id="JAUSWG010000008">
    <property type="protein sequence ID" value="MDQ0557018.1"/>
    <property type="molecule type" value="Genomic_DNA"/>
</dbReference>